<organism evidence="1">
    <name type="scientific">Siphoviridae sp. ctXfh4</name>
    <dbReference type="NCBI Taxonomy" id="2827887"/>
    <lineage>
        <taxon>Viruses</taxon>
        <taxon>Duplodnaviria</taxon>
        <taxon>Heunggongvirae</taxon>
        <taxon>Uroviricota</taxon>
        <taxon>Caudoviricetes</taxon>
    </lineage>
</organism>
<name>A0A8S5SFR1_9CAUD</name>
<reference evidence="1" key="1">
    <citation type="journal article" date="2021" name="Proc. Natl. Acad. Sci. U.S.A.">
        <title>A Catalog of Tens of Thousands of Viruses from Human Metagenomes Reveals Hidden Associations with Chronic Diseases.</title>
        <authorList>
            <person name="Tisza M.J."/>
            <person name="Buck C.B."/>
        </authorList>
    </citation>
    <scope>NUCLEOTIDE SEQUENCE</scope>
    <source>
        <strain evidence="1">CtXfh4</strain>
    </source>
</reference>
<dbReference type="Gene3D" id="1.20.120.20">
    <property type="entry name" value="Apolipoprotein"/>
    <property type="match status" value="1"/>
</dbReference>
<sequence length="317" mass="35199">MEHLYKGSELRIKPQGFVEGGQVTFFTVNPRFGTILTATDDEGYMFLSWPHLQYMGRGVLNYKVNNPTTGLDRLITTDYFIDSDLEVSDTETLGNVSDRIENTVSGKLTEKIDAGIEKVTRSAQEQVDSASNRIKELGTTFSTTISTLGKSVDSALVDVNTKVTEKLGTVDSRLTQIQDDLTTKCPYVGGDYYVYNYDRTTGSQKKTDLYVKGQDGRDGVDGRSKEVRHQPTDTTVTINSGEFHVWEEVESLNITLQPAPNSPFLDEYGFSFKTGSTAPRLSLPSNIKLPRTFIILPNHIYTVTILGTVLEFGSQSL</sequence>
<protein>
    <submittedName>
        <fullName evidence="1">Uncharacterized protein</fullName>
    </submittedName>
</protein>
<proteinExistence type="predicted"/>
<evidence type="ECO:0000313" key="1">
    <source>
        <dbReference type="EMBL" id="DAF49752.1"/>
    </source>
</evidence>
<dbReference type="EMBL" id="BK032587">
    <property type="protein sequence ID" value="DAF49752.1"/>
    <property type="molecule type" value="Genomic_DNA"/>
</dbReference>
<accession>A0A8S5SFR1</accession>